<dbReference type="Pfam" id="PF00589">
    <property type="entry name" value="Phage_integrase"/>
    <property type="match status" value="1"/>
</dbReference>
<dbReference type="InterPro" id="IPR011010">
    <property type="entry name" value="DNA_brk_join_enz"/>
</dbReference>
<protein>
    <recommendedName>
        <fullName evidence="2">Tyr recombinase domain-containing protein</fullName>
    </recommendedName>
</protein>
<gene>
    <name evidence="3" type="ORF">DK873_06885</name>
</gene>
<dbReference type="InterPro" id="IPR013762">
    <property type="entry name" value="Integrase-like_cat_sf"/>
</dbReference>
<organism evidence="3 4">
    <name type="scientific">Lactobacillus melliventris</name>
    <dbReference type="NCBI Taxonomy" id="1218507"/>
    <lineage>
        <taxon>Bacteria</taxon>
        <taxon>Bacillati</taxon>
        <taxon>Bacillota</taxon>
        <taxon>Bacilli</taxon>
        <taxon>Lactobacillales</taxon>
        <taxon>Lactobacillaceae</taxon>
        <taxon>Lactobacillus</taxon>
    </lineage>
</organism>
<name>A0ABX5N192_9LACO</name>
<keyword evidence="4" id="KW-1185">Reference proteome</keyword>
<proteinExistence type="predicted"/>
<keyword evidence="1" id="KW-0233">DNA recombination</keyword>
<evidence type="ECO:0000259" key="2">
    <source>
        <dbReference type="PROSITE" id="PS51898"/>
    </source>
</evidence>
<dbReference type="Proteomes" id="UP000247698">
    <property type="component" value="Unassembled WGS sequence"/>
</dbReference>
<dbReference type="Gene3D" id="1.10.443.10">
    <property type="entry name" value="Intergrase catalytic core"/>
    <property type="match status" value="1"/>
</dbReference>
<dbReference type="SUPFAM" id="SSF56349">
    <property type="entry name" value="DNA breaking-rejoining enzymes"/>
    <property type="match status" value="1"/>
</dbReference>
<evidence type="ECO:0000256" key="1">
    <source>
        <dbReference type="ARBA" id="ARBA00023172"/>
    </source>
</evidence>
<evidence type="ECO:0000313" key="4">
    <source>
        <dbReference type="Proteomes" id="UP000247698"/>
    </source>
</evidence>
<reference evidence="3 4" key="1">
    <citation type="submission" date="2018-05" db="EMBL/GenBank/DDBJ databases">
        <title>Reference genomes for bee gut microbiota database.</title>
        <authorList>
            <person name="Ellegaard K.M."/>
        </authorList>
    </citation>
    <scope>NUCLEOTIDE SEQUENCE [LARGE SCALE GENOMIC DNA]</scope>
    <source>
        <strain evidence="3 4">ESL0184</strain>
    </source>
</reference>
<dbReference type="PROSITE" id="PS51898">
    <property type="entry name" value="TYR_RECOMBINASE"/>
    <property type="match status" value="1"/>
</dbReference>
<dbReference type="EMBL" id="QGLG01000002">
    <property type="protein sequence ID" value="PXY84863.1"/>
    <property type="molecule type" value="Genomic_DNA"/>
</dbReference>
<evidence type="ECO:0000313" key="3">
    <source>
        <dbReference type="EMBL" id="PXY84863.1"/>
    </source>
</evidence>
<sequence length="85" mass="10366">MEQLGKRRDIKNNFYTLSELEEFLDATKNYDFRYYTYFLLLASTGLRKSEALALHWSNIDFKNKTVRVKKRFLQDLITDNWYRVT</sequence>
<accession>A0ABX5N192</accession>
<comment type="caution">
    <text evidence="3">The sequence shown here is derived from an EMBL/GenBank/DDBJ whole genome shotgun (WGS) entry which is preliminary data.</text>
</comment>
<dbReference type="InterPro" id="IPR002104">
    <property type="entry name" value="Integrase_catalytic"/>
</dbReference>
<feature type="domain" description="Tyr recombinase" evidence="2">
    <location>
        <begin position="10"/>
        <end position="85"/>
    </location>
</feature>